<feature type="compositionally biased region" description="Low complexity" evidence="1">
    <location>
        <begin position="16"/>
        <end position="27"/>
    </location>
</feature>
<accession>A0A3S4D8L3</accession>
<evidence type="ECO:0000256" key="1">
    <source>
        <dbReference type="SAM" id="MobiDB-lite"/>
    </source>
</evidence>
<reference evidence="2 3" key="1">
    <citation type="submission" date="2018-04" db="EMBL/GenBank/DDBJ databases">
        <authorList>
            <person name="Huttner S."/>
            <person name="Dainat J."/>
        </authorList>
    </citation>
    <scope>NUCLEOTIDE SEQUENCE [LARGE SCALE GENOMIC DNA]</scope>
</reference>
<name>A0A3S4D8L3_9PEZI</name>
<organism evidence="2 3">
    <name type="scientific">Thermothielavioides terrestris</name>
    <dbReference type="NCBI Taxonomy" id="2587410"/>
    <lineage>
        <taxon>Eukaryota</taxon>
        <taxon>Fungi</taxon>
        <taxon>Dikarya</taxon>
        <taxon>Ascomycota</taxon>
        <taxon>Pezizomycotina</taxon>
        <taxon>Sordariomycetes</taxon>
        <taxon>Sordariomycetidae</taxon>
        <taxon>Sordariales</taxon>
        <taxon>Chaetomiaceae</taxon>
        <taxon>Thermothielavioides</taxon>
    </lineage>
</organism>
<protein>
    <submittedName>
        <fullName evidence="2">55a1fe61-6dd7-440a-8294-42ce4d773727</fullName>
    </submittedName>
</protein>
<proteinExistence type="predicted"/>
<feature type="region of interest" description="Disordered" evidence="1">
    <location>
        <begin position="109"/>
        <end position="136"/>
    </location>
</feature>
<dbReference type="AlphaFoldDB" id="A0A3S4D8L3"/>
<evidence type="ECO:0000313" key="3">
    <source>
        <dbReference type="Proteomes" id="UP000289323"/>
    </source>
</evidence>
<gene>
    <name evidence="2" type="ORF">TT172_LOCUS8174</name>
</gene>
<feature type="compositionally biased region" description="Basic and acidic residues" evidence="1">
    <location>
        <begin position="123"/>
        <end position="136"/>
    </location>
</feature>
<sequence length="136" mass="14504">MADGVRPDNHDPKPPAVSSSSVPGSQPDTKPKKKGLKSLYQRFVDAKTHRNVQISEEDLKKYTGMSKAQLTDWAKDRPGVAGNRAAGGVAIGQASGIGGYEAAHGLGGWGPDAAGKLKFPPKPRQDEKKLEEEDNE</sequence>
<dbReference type="Proteomes" id="UP000289323">
    <property type="component" value="Unassembled WGS sequence"/>
</dbReference>
<feature type="compositionally biased region" description="Basic and acidic residues" evidence="1">
    <location>
        <begin position="1"/>
        <end position="13"/>
    </location>
</feature>
<feature type="region of interest" description="Disordered" evidence="1">
    <location>
        <begin position="1"/>
        <end position="37"/>
    </location>
</feature>
<evidence type="ECO:0000313" key="2">
    <source>
        <dbReference type="EMBL" id="SPQ25755.1"/>
    </source>
</evidence>
<dbReference type="EMBL" id="OUUZ01000015">
    <property type="protein sequence ID" value="SPQ25755.1"/>
    <property type="molecule type" value="Genomic_DNA"/>
</dbReference>